<evidence type="ECO:0000256" key="2">
    <source>
        <dbReference type="ARBA" id="ARBA00022692"/>
    </source>
</evidence>
<evidence type="ECO:0000256" key="4">
    <source>
        <dbReference type="ARBA" id="ARBA00023136"/>
    </source>
</evidence>
<keyword evidence="3 5" id="KW-1133">Transmembrane helix</keyword>
<dbReference type="AlphaFoldDB" id="A0A1G1ZR28"/>
<dbReference type="EMBL" id="MHJI01000008">
    <property type="protein sequence ID" value="OGY66277.1"/>
    <property type="molecule type" value="Genomic_DNA"/>
</dbReference>
<evidence type="ECO:0008006" key="8">
    <source>
        <dbReference type="Google" id="ProtNLM"/>
    </source>
</evidence>
<comment type="caution">
    <text evidence="6">The sequence shown here is derived from an EMBL/GenBank/DDBJ whole genome shotgun (WGS) entry which is preliminary data.</text>
</comment>
<feature type="transmembrane region" description="Helical" evidence="5">
    <location>
        <begin position="224"/>
        <end position="245"/>
    </location>
</feature>
<dbReference type="STRING" id="1798406.A3A04_02500"/>
<name>A0A1G1ZR28_9BACT</name>
<feature type="transmembrane region" description="Helical" evidence="5">
    <location>
        <begin position="163"/>
        <end position="184"/>
    </location>
</feature>
<protein>
    <recommendedName>
        <fullName evidence="8">ZIP zinc transporter</fullName>
    </recommendedName>
</protein>
<keyword evidence="2 5" id="KW-0812">Transmembrane</keyword>
<dbReference type="GO" id="GO:0046873">
    <property type="term" value="F:metal ion transmembrane transporter activity"/>
    <property type="evidence" value="ECO:0007669"/>
    <property type="project" value="InterPro"/>
</dbReference>
<feature type="transmembrane region" description="Helical" evidence="5">
    <location>
        <begin position="68"/>
        <end position="87"/>
    </location>
</feature>
<dbReference type="PANTHER" id="PTHR16950">
    <property type="entry name" value="ZINC TRANSPORTER SLC39A7 HISTIDINE-RICH MEMBRANE PROTEIN KE4"/>
    <property type="match status" value="1"/>
</dbReference>
<keyword evidence="4 5" id="KW-0472">Membrane</keyword>
<feature type="transmembrane region" description="Helical" evidence="5">
    <location>
        <begin position="37"/>
        <end position="56"/>
    </location>
</feature>
<dbReference type="Proteomes" id="UP000178517">
    <property type="component" value="Unassembled WGS sequence"/>
</dbReference>
<reference evidence="6 7" key="1">
    <citation type="journal article" date="2016" name="Nat. Commun.">
        <title>Thousands of microbial genomes shed light on interconnected biogeochemical processes in an aquifer system.</title>
        <authorList>
            <person name="Anantharaman K."/>
            <person name="Brown C.T."/>
            <person name="Hug L.A."/>
            <person name="Sharon I."/>
            <person name="Castelle C.J."/>
            <person name="Probst A.J."/>
            <person name="Thomas B.C."/>
            <person name="Singh A."/>
            <person name="Wilkins M.J."/>
            <person name="Karaoz U."/>
            <person name="Brodie E.L."/>
            <person name="Williams K.H."/>
            <person name="Hubbard S.S."/>
            <person name="Banfield J.F."/>
        </authorList>
    </citation>
    <scope>NUCLEOTIDE SEQUENCE [LARGE SCALE GENOMIC DNA]</scope>
</reference>
<dbReference type="GO" id="GO:0016020">
    <property type="term" value="C:membrane"/>
    <property type="evidence" value="ECO:0007669"/>
    <property type="project" value="UniProtKB-SubCell"/>
</dbReference>
<comment type="subcellular location">
    <subcellularLocation>
        <location evidence="1">Membrane</location>
        <topology evidence="1">Multi-pass membrane protein</topology>
    </subcellularLocation>
</comment>
<sequence>MELLYIVVFSLIGGIFSLIGGFVLLKRDDLTEKFSIHLLSFAAGTLLGVVFLDLLPEAYEALESTDELFMWSLIGFVIFFIIEGLFFRLHHHGEHHHGSKTPLMLLVGDSLHNFLDGIAIAATFFISIPLGIITTLSTAAHEIPQEIGDFAVMLRAGWIKKNIFIANISSALMTTVGAILTFLFRESIMPFIGILLAITSGMFIYIAASDIIPEIYRTRERDNLSHILLLFIAGILVMKILVGILE</sequence>
<dbReference type="PANTHER" id="PTHR16950:SF16">
    <property type="entry name" value="ZINC TRANSPORTER ZIP13"/>
    <property type="match status" value="1"/>
</dbReference>
<evidence type="ECO:0000313" key="6">
    <source>
        <dbReference type="EMBL" id="OGY66277.1"/>
    </source>
</evidence>
<dbReference type="Pfam" id="PF02535">
    <property type="entry name" value="Zip"/>
    <property type="match status" value="2"/>
</dbReference>
<dbReference type="InterPro" id="IPR003689">
    <property type="entry name" value="ZIP"/>
</dbReference>
<accession>A0A1G1ZR28</accession>
<evidence type="ECO:0000256" key="1">
    <source>
        <dbReference type="ARBA" id="ARBA00004141"/>
    </source>
</evidence>
<feature type="transmembrane region" description="Helical" evidence="5">
    <location>
        <begin position="190"/>
        <end position="212"/>
    </location>
</feature>
<evidence type="ECO:0000256" key="3">
    <source>
        <dbReference type="ARBA" id="ARBA00022989"/>
    </source>
</evidence>
<evidence type="ECO:0000256" key="5">
    <source>
        <dbReference type="SAM" id="Phobius"/>
    </source>
</evidence>
<organism evidence="6 7">
    <name type="scientific">Candidatus Harrisonbacteria bacterium RIFCSPLOWO2_01_FULL_40_28</name>
    <dbReference type="NCBI Taxonomy" id="1798406"/>
    <lineage>
        <taxon>Bacteria</taxon>
        <taxon>Candidatus Harrisoniibacteriota</taxon>
    </lineage>
</organism>
<evidence type="ECO:0000313" key="7">
    <source>
        <dbReference type="Proteomes" id="UP000178517"/>
    </source>
</evidence>
<feature type="transmembrane region" description="Helical" evidence="5">
    <location>
        <begin position="6"/>
        <end position="25"/>
    </location>
</feature>
<gene>
    <name evidence="6" type="ORF">A3A04_02500</name>
</gene>
<proteinExistence type="predicted"/>